<dbReference type="WBParaSite" id="TMUE_3000014256.1">
    <property type="protein sequence ID" value="TMUE_3000014256.1"/>
    <property type="gene ID" value="WBGene00292242"/>
</dbReference>
<name>A0A5S6R3R1_TRIMR</name>
<dbReference type="AlphaFoldDB" id="A0A5S6R3R1"/>
<keyword evidence="2" id="KW-1185">Reference proteome</keyword>
<dbReference type="PROSITE" id="PS50105">
    <property type="entry name" value="SAM_DOMAIN"/>
    <property type="match status" value="1"/>
</dbReference>
<sequence length="333" mass="37359">MLTLTTRKDGNDRLLFGASGAREVGSQLKKLQRTRRSYSLDDGHTTSPLLVNSHVALEENVRGPLLTRFQKRDILERKMKTHWSYPSFTDYLCSETSESPCEVRFELADDVVSTSSSDLLPLSGSTGTPPRSTLSKYVVTGKQGSSNQLWKTKRLSCWSNMDICHWLQHVNLDSILPSIVGSEFIGKDLENWNDEVLTDLGVTDGRTRELLLEELSKVRAAYLRGRGIRPRALFPLLADQRYEIVKAVSISPNVMLDKLSITEQSNGGLALAESYASIGLLAGDIIVELNGACCVGMAKQYFQLLLSRTRGQSRKLVIFRKRFQQVRREVSRC</sequence>
<proteinExistence type="predicted"/>
<dbReference type="Proteomes" id="UP000046395">
    <property type="component" value="Unassembled WGS sequence"/>
</dbReference>
<feature type="domain" description="SAM" evidence="1">
    <location>
        <begin position="158"/>
        <end position="221"/>
    </location>
</feature>
<reference evidence="3" key="1">
    <citation type="submission" date="2019-12" db="UniProtKB">
        <authorList>
            <consortium name="WormBaseParasite"/>
        </authorList>
    </citation>
    <scope>IDENTIFICATION</scope>
</reference>
<evidence type="ECO:0000259" key="1">
    <source>
        <dbReference type="PROSITE" id="PS50105"/>
    </source>
</evidence>
<protein>
    <submittedName>
        <fullName evidence="3">SAM domain-containing protein</fullName>
    </submittedName>
</protein>
<dbReference type="SUPFAM" id="SSF47769">
    <property type="entry name" value="SAM/Pointed domain"/>
    <property type="match status" value="1"/>
</dbReference>
<accession>A0A5S6R3R1</accession>
<dbReference type="InterPro" id="IPR001660">
    <property type="entry name" value="SAM"/>
</dbReference>
<organism evidence="2 3">
    <name type="scientific">Trichuris muris</name>
    <name type="common">Mouse whipworm</name>
    <dbReference type="NCBI Taxonomy" id="70415"/>
    <lineage>
        <taxon>Eukaryota</taxon>
        <taxon>Metazoa</taxon>
        <taxon>Ecdysozoa</taxon>
        <taxon>Nematoda</taxon>
        <taxon>Enoplea</taxon>
        <taxon>Dorylaimia</taxon>
        <taxon>Trichinellida</taxon>
        <taxon>Trichuridae</taxon>
        <taxon>Trichuris</taxon>
    </lineage>
</organism>
<evidence type="ECO:0000313" key="3">
    <source>
        <dbReference type="WBParaSite" id="TMUE_3000014256.1"/>
    </source>
</evidence>
<dbReference type="SMART" id="SM00454">
    <property type="entry name" value="SAM"/>
    <property type="match status" value="1"/>
</dbReference>
<dbReference type="InterPro" id="IPR036034">
    <property type="entry name" value="PDZ_sf"/>
</dbReference>
<dbReference type="Gene3D" id="1.10.150.50">
    <property type="entry name" value="Transcription Factor, Ets-1"/>
    <property type="match status" value="1"/>
</dbReference>
<dbReference type="Pfam" id="PF07647">
    <property type="entry name" value="SAM_2"/>
    <property type="match status" value="1"/>
</dbReference>
<dbReference type="SUPFAM" id="SSF50156">
    <property type="entry name" value="PDZ domain-like"/>
    <property type="match status" value="1"/>
</dbReference>
<evidence type="ECO:0000313" key="2">
    <source>
        <dbReference type="Proteomes" id="UP000046395"/>
    </source>
</evidence>
<dbReference type="InterPro" id="IPR013761">
    <property type="entry name" value="SAM/pointed_sf"/>
</dbReference>